<dbReference type="PANTHER" id="PTHR46553">
    <property type="entry name" value="ADENINE NUCLEOTIDE ALPHA HYDROLASES-LIKE SUPERFAMILY PROTEIN"/>
    <property type="match status" value="1"/>
</dbReference>
<dbReference type="InterPro" id="IPR006016">
    <property type="entry name" value="UspA"/>
</dbReference>
<comment type="similarity">
    <text evidence="1">Belongs to the universal stress protein A family.</text>
</comment>
<comment type="caution">
    <text evidence="3">The sequence shown here is derived from an EMBL/GenBank/DDBJ whole genome shotgun (WGS) entry which is preliminary data.</text>
</comment>
<proteinExistence type="inferred from homology"/>
<dbReference type="Proteomes" id="UP000466794">
    <property type="component" value="Unassembled WGS sequence"/>
</dbReference>
<sequence>MNGSTTSQVVVGVDGSESSKSALRWAARQAELTGAELRPIQVWQPPPSYGMPVDYSDVDFEAQARKSLQHTIGEVLGEHLTTPVTPEVTEGHPAAVLIEAAENADLLVVGSHGHGAFSGMLLGSVGQHCAQHAACPVFIVRAPDR</sequence>
<dbReference type="Pfam" id="PF00582">
    <property type="entry name" value="Usp"/>
    <property type="match status" value="1"/>
</dbReference>
<dbReference type="PRINTS" id="PR01438">
    <property type="entry name" value="UNVRSLSTRESS"/>
</dbReference>
<evidence type="ECO:0000313" key="4">
    <source>
        <dbReference type="Proteomes" id="UP000466794"/>
    </source>
</evidence>
<protein>
    <submittedName>
        <fullName evidence="3">Universal stress protein</fullName>
    </submittedName>
</protein>
<dbReference type="RefSeq" id="WP_157390052.1">
    <property type="nucleotide sequence ID" value="NZ_WRPP01000005.1"/>
</dbReference>
<dbReference type="InterPro" id="IPR014729">
    <property type="entry name" value="Rossmann-like_a/b/a_fold"/>
</dbReference>
<reference evidence="3 4" key="1">
    <citation type="submission" date="2019-12" db="EMBL/GenBank/DDBJ databases">
        <title>Nocardia sp. nov. ET3-3 isolated from soil.</title>
        <authorList>
            <person name="Kanchanasin P."/>
            <person name="Tanasupawat S."/>
            <person name="Yuki M."/>
            <person name="Kudo T."/>
        </authorList>
    </citation>
    <scope>NUCLEOTIDE SEQUENCE [LARGE SCALE GENOMIC DNA]</scope>
    <source>
        <strain evidence="3 4">ET3-3</strain>
    </source>
</reference>
<dbReference type="SUPFAM" id="SSF52402">
    <property type="entry name" value="Adenine nucleotide alpha hydrolases-like"/>
    <property type="match status" value="1"/>
</dbReference>
<keyword evidence="4" id="KW-1185">Reference proteome</keyword>
<evidence type="ECO:0000313" key="3">
    <source>
        <dbReference type="EMBL" id="MVU80401.1"/>
    </source>
</evidence>
<dbReference type="Gene3D" id="3.40.50.620">
    <property type="entry name" value="HUPs"/>
    <property type="match status" value="1"/>
</dbReference>
<feature type="domain" description="UspA" evidence="2">
    <location>
        <begin position="8"/>
        <end position="141"/>
    </location>
</feature>
<dbReference type="AlphaFoldDB" id="A0A7K1V1J1"/>
<evidence type="ECO:0000259" key="2">
    <source>
        <dbReference type="Pfam" id="PF00582"/>
    </source>
</evidence>
<dbReference type="EMBL" id="WRPP01000005">
    <property type="protein sequence ID" value="MVU80401.1"/>
    <property type="molecule type" value="Genomic_DNA"/>
</dbReference>
<organism evidence="3 4">
    <name type="scientific">Nocardia terrae</name>
    <dbReference type="NCBI Taxonomy" id="2675851"/>
    <lineage>
        <taxon>Bacteria</taxon>
        <taxon>Bacillati</taxon>
        <taxon>Actinomycetota</taxon>
        <taxon>Actinomycetes</taxon>
        <taxon>Mycobacteriales</taxon>
        <taxon>Nocardiaceae</taxon>
        <taxon>Nocardia</taxon>
    </lineage>
</organism>
<gene>
    <name evidence="3" type="ORF">GPX89_24520</name>
</gene>
<dbReference type="PANTHER" id="PTHR46553:SF3">
    <property type="entry name" value="ADENINE NUCLEOTIDE ALPHA HYDROLASES-LIKE SUPERFAMILY PROTEIN"/>
    <property type="match status" value="1"/>
</dbReference>
<accession>A0A7K1V1J1</accession>
<dbReference type="InterPro" id="IPR006015">
    <property type="entry name" value="Universal_stress_UspA"/>
</dbReference>
<evidence type="ECO:0000256" key="1">
    <source>
        <dbReference type="ARBA" id="ARBA00008791"/>
    </source>
</evidence>
<name>A0A7K1V1J1_9NOCA</name>